<dbReference type="InParanoid" id="A0A0C3GNW8"/>
<evidence type="ECO:0000313" key="2">
    <source>
        <dbReference type="EMBL" id="KIM97740.1"/>
    </source>
</evidence>
<name>A0A0C3GNW8_OIDMZ</name>
<dbReference type="InterPro" id="IPR001155">
    <property type="entry name" value="OxRdtase_FMN_N"/>
</dbReference>
<keyword evidence="3" id="KW-1185">Reference proteome</keyword>
<dbReference type="EMBL" id="KN832881">
    <property type="protein sequence ID" value="KIM97740.1"/>
    <property type="molecule type" value="Genomic_DNA"/>
</dbReference>
<dbReference type="GO" id="GO:0010181">
    <property type="term" value="F:FMN binding"/>
    <property type="evidence" value="ECO:0007669"/>
    <property type="project" value="InterPro"/>
</dbReference>
<dbReference type="GO" id="GO:0003959">
    <property type="term" value="F:NADPH dehydrogenase activity"/>
    <property type="evidence" value="ECO:0007669"/>
    <property type="project" value="TreeGrafter"/>
</dbReference>
<feature type="domain" description="NADH:flavin oxidoreductase/NADH oxidase N-terminal" evidence="1">
    <location>
        <begin position="6"/>
        <end position="340"/>
    </location>
</feature>
<evidence type="ECO:0000313" key="3">
    <source>
        <dbReference type="Proteomes" id="UP000054321"/>
    </source>
</evidence>
<dbReference type="SUPFAM" id="SSF51395">
    <property type="entry name" value="FMN-linked oxidoreductases"/>
    <property type="match status" value="1"/>
</dbReference>
<dbReference type="AlphaFoldDB" id="A0A0C3GNW8"/>
<dbReference type="CDD" id="cd02933">
    <property type="entry name" value="OYE_like_FMN"/>
    <property type="match status" value="1"/>
</dbReference>
<gene>
    <name evidence="2" type="ORF">OIDMADRAFT_20219</name>
</gene>
<dbReference type="InterPro" id="IPR013785">
    <property type="entry name" value="Aldolase_TIM"/>
</dbReference>
<dbReference type="STRING" id="913774.A0A0C3GNW8"/>
<dbReference type="FunCoup" id="A0A0C3GNW8">
    <property type="interactions" value="826"/>
</dbReference>
<protein>
    <recommendedName>
        <fullName evidence="1">NADH:flavin oxidoreductase/NADH oxidase N-terminal domain-containing protein</fullName>
    </recommendedName>
</protein>
<dbReference type="HOGENOM" id="CLU_012153_0_0_1"/>
<dbReference type="Proteomes" id="UP000054321">
    <property type="component" value="Unassembled WGS sequence"/>
</dbReference>
<dbReference type="FunFam" id="3.20.20.70:FF:000138">
    <property type="entry name" value="NADPH dehydrogenase 1"/>
    <property type="match status" value="1"/>
</dbReference>
<dbReference type="OrthoDB" id="276546at2759"/>
<accession>A0A0C3GNW8</accession>
<dbReference type="PANTHER" id="PTHR22893:SF91">
    <property type="entry name" value="NADPH DEHYDROGENASE 2-RELATED"/>
    <property type="match status" value="1"/>
</dbReference>
<dbReference type="PANTHER" id="PTHR22893">
    <property type="entry name" value="NADH OXIDOREDUCTASE-RELATED"/>
    <property type="match status" value="1"/>
</dbReference>
<sequence>MTSSSKLFKPMRIGKIEVSNRIVLAPLTRYRADDSHVPLPFVPDYYAQRASYPGTLLVTEATFIAPQAGGYSNAPGIYNTAQIQAWKKVTDAVHAKKSFIALQLWALGRTASPAVLKEEFGEKAKLVGPSDIPVEGGAVPTPLTEEEIWEYIGFYKQAAKNAIEAGFDFVEIHGANGYLIDQFIQDVSNQRTDAWGGSVEKRARFAVEVAKAVVDAVGADKTGIRISPFSTFQSMKMKNPEPQFAYLAEQLKKLGLAYIHIIEARVVQPDPDNRDAASVDFILDVWGNTSPVFLAGGYKPDGAYKAVDEQHKDQDIAIVFGRYFISNPDLVFKIRENLPLTPYDRSLFYNKKEQKGYITWEFSKEWEAQAQGITAKA</sequence>
<proteinExistence type="predicted"/>
<reference evidence="3" key="2">
    <citation type="submission" date="2015-01" db="EMBL/GenBank/DDBJ databases">
        <title>Evolutionary Origins and Diversification of the Mycorrhizal Mutualists.</title>
        <authorList>
            <consortium name="DOE Joint Genome Institute"/>
            <consortium name="Mycorrhizal Genomics Consortium"/>
            <person name="Kohler A."/>
            <person name="Kuo A."/>
            <person name="Nagy L.G."/>
            <person name="Floudas D."/>
            <person name="Copeland A."/>
            <person name="Barry K.W."/>
            <person name="Cichocki N."/>
            <person name="Veneault-Fourrey C."/>
            <person name="LaButti K."/>
            <person name="Lindquist E.A."/>
            <person name="Lipzen A."/>
            <person name="Lundell T."/>
            <person name="Morin E."/>
            <person name="Murat C."/>
            <person name="Riley R."/>
            <person name="Ohm R."/>
            <person name="Sun H."/>
            <person name="Tunlid A."/>
            <person name="Henrissat B."/>
            <person name="Grigoriev I.V."/>
            <person name="Hibbett D.S."/>
            <person name="Martin F."/>
        </authorList>
    </citation>
    <scope>NUCLEOTIDE SEQUENCE [LARGE SCALE GENOMIC DNA]</scope>
    <source>
        <strain evidence="3">Zn</strain>
    </source>
</reference>
<reference evidence="2 3" key="1">
    <citation type="submission" date="2014-04" db="EMBL/GenBank/DDBJ databases">
        <authorList>
            <consortium name="DOE Joint Genome Institute"/>
            <person name="Kuo A."/>
            <person name="Martino E."/>
            <person name="Perotto S."/>
            <person name="Kohler A."/>
            <person name="Nagy L.G."/>
            <person name="Floudas D."/>
            <person name="Copeland A."/>
            <person name="Barry K.W."/>
            <person name="Cichocki N."/>
            <person name="Veneault-Fourrey C."/>
            <person name="LaButti K."/>
            <person name="Lindquist E.A."/>
            <person name="Lipzen A."/>
            <person name="Lundell T."/>
            <person name="Morin E."/>
            <person name="Murat C."/>
            <person name="Sun H."/>
            <person name="Tunlid A."/>
            <person name="Henrissat B."/>
            <person name="Grigoriev I.V."/>
            <person name="Hibbett D.S."/>
            <person name="Martin F."/>
            <person name="Nordberg H.P."/>
            <person name="Cantor M.N."/>
            <person name="Hua S.X."/>
        </authorList>
    </citation>
    <scope>NUCLEOTIDE SEQUENCE [LARGE SCALE GENOMIC DNA]</scope>
    <source>
        <strain evidence="2 3">Zn</strain>
    </source>
</reference>
<dbReference type="Pfam" id="PF00724">
    <property type="entry name" value="Oxidored_FMN"/>
    <property type="match status" value="1"/>
</dbReference>
<dbReference type="Gene3D" id="3.20.20.70">
    <property type="entry name" value="Aldolase class I"/>
    <property type="match status" value="1"/>
</dbReference>
<organism evidence="2 3">
    <name type="scientific">Oidiodendron maius (strain Zn)</name>
    <dbReference type="NCBI Taxonomy" id="913774"/>
    <lineage>
        <taxon>Eukaryota</taxon>
        <taxon>Fungi</taxon>
        <taxon>Dikarya</taxon>
        <taxon>Ascomycota</taxon>
        <taxon>Pezizomycotina</taxon>
        <taxon>Leotiomycetes</taxon>
        <taxon>Leotiomycetes incertae sedis</taxon>
        <taxon>Myxotrichaceae</taxon>
        <taxon>Oidiodendron</taxon>
    </lineage>
</organism>
<evidence type="ECO:0000259" key="1">
    <source>
        <dbReference type="Pfam" id="PF00724"/>
    </source>
</evidence>
<dbReference type="InterPro" id="IPR045247">
    <property type="entry name" value="Oye-like"/>
</dbReference>